<gene>
    <name evidence="2" type="ORF">H9625_00025</name>
</gene>
<dbReference type="Proteomes" id="UP000620874">
    <property type="component" value="Unassembled WGS sequence"/>
</dbReference>
<reference evidence="2 3" key="1">
    <citation type="submission" date="2020-08" db="EMBL/GenBank/DDBJ databases">
        <title>A Genomic Blueprint of the Chicken Gut Microbiome.</title>
        <authorList>
            <person name="Gilroy R."/>
            <person name="Ravi A."/>
            <person name="Getino M."/>
            <person name="Pursley I."/>
            <person name="Horton D.L."/>
            <person name="Alikhan N.-F."/>
            <person name="Baker D."/>
            <person name="Gharbi K."/>
            <person name="Hall N."/>
            <person name="Watson M."/>
            <person name="Adriaenssens E.M."/>
            <person name="Foster-Nyarko E."/>
            <person name="Jarju S."/>
            <person name="Secka A."/>
            <person name="Antonio M."/>
            <person name="Oren A."/>
            <person name="Chaudhuri R."/>
            <person name="La Ragione R.M."/>
            <person name="Hildebrand F."/>
            <person name="Pallen M.J."/>
        </authorList>
    </citation>
    <scope>NUCLEOTIDE SEQUENCE [LARGE SCALE GENOMIC DNA]</scope>
    <source>
        <strain evidence="2 3">Sa1CVN1</strain>
    </source>
</reference>
<feature type="transmembrane region" description="Helical" evidence="1">
    <location>
        <begin position="34"/>
        <end position="53"/>
    </location>
</feature>
<name>A0ABR8Y3R9_9BACT</name>
<organism evidence="2 3">
    <name type="scientific">Phocaeicola intestinalis</name>
    <dbReference type="NCBI Taxonomy" id="2762212"/>
    <lineage>
        <taxon>Bacteria</taxon>
        <taxon>Pseudomonadati</taxon>
        <taxon>Bacteroidota</taxon>
        <taxon>Bacteroidia</taxon>
        <taxon>Bacteroidales</taxon>
        <taxon>Bacteroidaceae</taxon>
        <taxon>Phocaeicola</taxon>
    </lineage>
</organism>
<keyword evidence="3" id="KW-1185">Reference proteome</keyword>
<dbReference type="RefSeq" id="WP_087405709.1">
    <property type="nucleotide sequence ID" value="NZ_JACSPP010000001.1"/>
</dbReference>
<keyword evidence="1" id="KW-0472">Membrane</keyword>
<proteinExistence type="predicted"/>
<evidence type="ECO:0008006" key="4">
    <source>
        <dbReference type="Google" id="ProtNLM"/>
    </source>
</evidence>
<accession>A0ABR8Y3R9</accession>
<evidence type="ECO:0000313" key="2">
    <source>
        <dbReference type="EMBL" id="MBD8038850.1"/>
    </source>
</evidence>
<feature type="transmembrane region" description="Helical" evidence="1">
    <location>
        <begin position="9"/>
        <end position="28"/>
    </location>
</feature>
<evidence type="ECO:0000256" key="1">
    <source>
        <dbReference type="SAM" id="Phobius"/>
    </source>
</evidence>
<protein>
    <recommendedName>
        <fullName evidence="4">DUF4134 domain-containing protein</fullName>
    </recommendedName>
</protein>
<comment type="caution">
    <text evidence="2">The sequence shown here is derived from an EMBL/GenBank/DDBJ whole genome shotgun (WGS) entry which is preliminary data.</text>
</comment>
<evidence type="ECO:0000313" key="3">
    <source>
        <dbReference type="Proteomes" id="UP000620874"/>
    </source>
</evidence>
<feature type="transmembrane region" description="Helical" evidence="1">
    <location>
        <begin position="65"/>
        <end position="89"/>
    </location>
</feature>
<dbReference type="EMBL" id="JACSPP010000001">
    <property type="protein sequence ID" value="MBD8038850.1"/>
    <property type="molecule type" value="Genomic_DNA"/>
</dbReference>
<sequence length="92" mass="9643">MKESITDRYIGIGTGVGVVLGFILKMVLDSSAGLVIGIGLGVFGGSMAGLIKQMSRKSNMDKKKLAFYFWCGCAIGVVAGIVGMAFYLIENG</sequence>
<keyword evidence="1" id="KW-1133">Transmembrane helix</keyword>
<keyword evidence="1" id="KW-0812">Transmembrane</keyword>